<evidence type="ECO:0000256" key="13">
    <source>
        <dbReference type="ARBA" id="ARBA00047594"/>
    </source>
</evidence>
<name>A0ABR7CN97_9BACT</name>
<feature type="transmembrane region" description="Helical" evidence="14">
    <location>
        <begin position="42"/>
        <end position="60"/>
    </location>
</feature>
<feature type="transmembrane region" description="Helical" evidence="14">
    <location>
        <begin position="245"/>
        <end position="264"/>
    </location>
</feature>
<dbReference type="Pfam" id="PF02673">
    <property type="entry name" value="BacA"/>
    <property type="match status" value="1"/>
</dbReference>
<comment type="miscellaneous">
    <text evidence="14">Bacitracin is thought to be involved in the inhibition of peptidoglycan synthesis by sequestering undecaprenyl diphosphate, thereby reducing the pool of lipid carrier available.</text>
</comment>
<organism evidence="15 16">
    <name type="scientific">Alistipes hominis</name>
    <dbReference type="NCBI Taxonomy" id="2763015"/>
    <lineage>
        <taxon>Bacteria</taxon>
        <taxon>Pseudomonadati</taxon>
        <taxon>Bacteroidota</taxon>
        <taxon>Bacteroidia</taxon>
        <taxon>Bacteroidales</taxon>
        <taxon>Rikenellaceae</taxon>
        <taxon>Alistipes</taxon>
    </lineage>
</organism>
<keyword evidence="6 14" id="KW-0812">Transmembrane</keyword>
<keyword evidence="16" id="KW-1185">Reference proteome</keyword>
<proteinExistence type="inferred from homology"/>
<comment type="caution">
    <text evidence="15">The sequence shown here is derived from an EMBL/GenBank/DDBJ whole genome shotgun (WGS) entry which is preliminary data.</text>
</comment>
<evidence type="ECO:0000256" key="2">
    <source>
        <dbReference type="ARBA" id="ARBA00010621"/>
    </source>
</evidence>
<gene>
    <name evidence="14" type="primary">uppP</name>
    <name evidence="15" type="ORF">H8S08_08960</name>
</gene>
<dbReference type="PANTHER" id="PTHR30622:SF2">
    <property type="entry name" value="UNDECAPRENYL-DIPHOSPHATASE"/>
    <property type="match status" value="1"/>
</dbReference>
<evidence type="ECO:0000256" key="5">
    <source>
        <dbReference type="ARBA" id="ARBA00022475"/>
    </source>
</evidence>
<keyword evidence="10 14" id="KW-0046">Antibiotic resistance</keyword>
<dbReference type="InterPro" id="IPR003824">
    <property type="entry name" value="UppP"/>
</dbReference>
<dbReference type="HAMAP" id="MF_01006">
    <property type="entry name" value="Undec_diphosphatase"/>
    <property type="match status" value="1"/>
</dbReference>
<feature type="transmembrane region" description="Helical" evidence="14">
    <location>
        <begin position="181"/>
        <end position="199"/>
    </location>
</feature>
<sequence>MEVWEAVVLGLVQGLTEFLPVSSSGHLQIFNTLFGLQGEENLTFAVAVHAATVCSTIVVFRNELARLIAGFFRFQWNDETIYICKIMLSMVPVAIVGFFFKDYVEELFASGLLVVGISLLITAALLSFAYYARPRQKAEISFKDAFVIGLAQAFAAILPGLSRSGSTISTGLMLGDRKEEVARFSFLMVLIPILGEAFLDAMKGGFHPSESGISAVALLAGFVTAFVSGFIACRWMIGIVKRGKLIYFAVYCLLVGAASIVYSLV</sequence>
<evidence type="ECO:0000256" key="9">
    <source>
        <dbReference type="ARBA" id="ARBA00023136"/>
    </source>
</evidence>
<dbReference type="EC" id="3.6.1.27" evidence="3 14"/>
<evidence type="ECO:0000256" key="10">
    <source>
        <dbReference type="ARBA" id="ARBA00023251"/>
    </source>
</evidence>
<keyword evidence="14" id="KW-0961">Cell wall biogenesis/degradation</keyword>
<evidence type="ECO:0000256" key="14">
    <source>
        <dbReference type="HAMAP-Rule" id="MF_01006"/>
    </source>
</evidence>
<comment type="catalytic activity">
    <reaction evidence="13 14">
        <text>di-trans,octa-cis-undecaprenyl diphosphate + H2O = di-trans,octa-cis-undecaprenyl phosphate + phosphate + H(+)</text>
        <dbReference type="Rhea" id="RHEA:28094"/>
        <dbReference type="ChEBI" id="CHEBI:15377"/>
        <dbReference type="ChEBI" id="CHEBI:15378"/>
        <dbReference type="ChEBI" id="CHEBI:43474"/>
        <dbReference type="ChEBI" id="CHEBI:58405"/>
        <dbReference type="ChEBI" id="CHEBI:60392"/>
        <dbReference type="EC" id="3.6.1.27"/>
    </reaction>
</comment>
<accession>A0ABR7CN97</accession>
<reference evidence="15 16" key="1">
    <citation type="submission" date="2020-08" db="EMBL/GenBank/DDBJ databases">
        <title>Genome public.</title>
        <authorList>
            <person name="Liu C."/>
            <person name="Sun Q."/>
        </authorList>
    </citation>
    <scope>NUCLEOTIDE SEQUENCE [LARGE SCALE GENOMIC DNA]</scope>
    <source>
        <strain evidence="15 16">New-7</strain>
    </source>
</reference>
<feature type="transmembrane region" description="Helical" evidence="14">
    <location>
        <begin position="112"/>
        <end position="132"/>
    </location>
</feature>
<comment type="subcellular location">
    <subcellularLocation>
        <location evidence="1 14">Cell membrane</location>
        <topology evidence="1 14">Multi-pass membrane protein</topology>
    </subcellularLocation>
</comment>
<dbReference type="EMBL" id="JACOOK010000004">
    <property type="protein sequence ID" value="MBC5617143.1"/>
    <property type="molecule type" value="Genomic_DNA"/>
</dbReference>
<keyword evidence="7 14" id="KW-0378">Hydrolase</keyword>
<comment type="function">
    <text evidence="14">Catalyzes the dephosphorylation of undecaprenyl diphosphate (UPP). Confers resistance to bacitracin.</text>
</comment>
<keyword evidence="14" id="KW-0573">Peptidoglycan synthesis</keyword>
<evidence type="ECO:0000256" key="7">
    <source>
        <dbReference type="ARBA" id="ARBA00022801"/>
    </source>
</evidence>
<evidence type="ECO:0000313" key="16">
    <source>
        <dbReference type="Proteomes" id="UP000636891"/>
    </source>
</evidence>
<evidence type="ECO:0000256" key="1">
    <source>
        <dbReference type="ARBA" id="ARBA00004651"/>
    </source>
</evidence>
<evidence type="ECO:0000256" key="11">
    <source>
        <dbReference type="ARBA" id="ARBA00032707"/>
    </source>
</evidence>
<feature type="transmembrane region" description="Helical" evidence="14">
    <location>
        <begin position="81"/>
        <end position="100"/>
    </location>
</feature>
<evidence type="ECO:0000313" key="15">
    <source>
        <dbReference type="EMBL" id="MBC5617143.1"/>
    </source>
</evidence>
<keyword evidence="8 14" id="KW-1133">Transmembrane helix</keyword>
<evidence type="ECO:0000256" key="3">
    <source>
        <dbReference type="ARBA" id="ARBA00012374"/>
    </source>
</evidence>
<comment type="similarity">
    <text evidence="2 14">Belongs to the UppP family.</text>
</comment>
<keyword evidence="9 14" id="KW-0472">Membrane</keyword>
<feature type="transmembrane region" description="Helical" evidence="14">
    <location>
        <begin position="211"/>
        <end position="233"/>
    </location>
</feature>
<dbReference type="RefSeq" id="WP_101572301.1">
    <property type="nucleotide sequence ID" value="NZ_JACOOK010000004.1"/>
</dbReference>
<protein>
    <recommendedName>
        <fullName evidence="4 14">Undecaprenyl-diphosphatase</fullName>
        <ecNumber evidence="3 14">3.6.1.27</ecNumber>
    </recommendedName>
    <alternativeName>
        <fullName evidence="12 14">Bacitracin resistance protein</fullName>
    </alternativeName>
    <alternativeName>
        <fullName evidence="11 14">Undecaprenyl pyrophosphate phosphatase</fullName>
    </alternativeName>
</protein>
<keyword evidence="5 14" id="KW-1003">Cell membrane</keyword>
<evidence type="ECO:0000256" key="12">
    <source>
        <dbReference type="ARBA" id="ARBA00032932"/>
    </source>
</evidence>
<evidence type="ECO:0000256" key="8">
    <source>
        <dbReference type="ARBA" id="ARBA00022989"/>
    </source>
</evidence>
<dbReference type="PANTHER" id="PTHR30622">
    <property type="entry name" value="UNDECAPRENYL-DIPHOSPHATASE"/>
    <property type="match status" value="1"/>
</dbReference>
<dbReference type="Proteomes" id="UP000636891">
    <property type="component" value="Unassembled WGS sequence"/>
</dbReference>
<evidence type="ECO:0000256" key="4">
    <source>
        <dbReference type="ARBA" id="ARBA00021581"/>
    </source>
</evidence>
<evidence type="ECO:0000256" key="6">
    <source>
        <dbReference type="ARBA" id="ARBA00022692"/>
    </source>
</evidence>
<keyword evidence="14" id="KW-0133">Cell shape</keyword>